<evidence type="ECO:0000313" key="4">
    <source>
        <dbReference type="Proteomes" id="UP000030854"/>
    </source>
</evidence>
<dbReference type="STRING" id="52586.A0A0B1P7K7"/>
<feature type="domain" description="BZIP" evidence="2">
    <location>
        <begin position="60"/>
        <end position="75"/>
    </location>
</feature>
<dbReference type="GO" id="GO:0003700">
    <property type="term" value="F:DNA-binding transcription factor activity"/>
    <property type="evidence" value="ECO:0007669"/>
    <property type="project" value="InterPro"/>
</dbReference>
<comment type="caution">
    <text evidence="3">The sequence shown here is derived from an EMBL/GenBank/DDBJ whole genome shotgun (WGS) entry which is preliminary data.</text>
</comment>
<protein>
    <submittedName>
        <fullName evidence="3">Putative transcription factor bzip</fullName>
    </submittedName>
</protein>
<dbReference type="Gene3D" id="1.20.5.170">
    <property type="match status" value="1"/>
</dbReference>
<evidence type="ECO:0000256" key="1">
    <source>
        <dbReference type="SAM" id="MobiDB-lite"/>
    </source>
</evidence>
<feature type="compositionally biased region" description="Polar residues" evidence="1">
    <location>
        <begin position="32"/>
        <end position="46"/>
    </location>
</feature>
<gene>
    <name evidence="3" type="ORF">EV44_g3342</name>
</gene>
<dbReference type="Proteomes" id="UP000030854">
    <property type="component" value="Unassembled WGS sequence"/>
</dbReference>
<dbReference type="InterPro" id="IPR004827">
    <property type="entry name" value="bZIP"/>
</dbReference>
<feature type="region of interest" description="Disordered" evidence="1">
    <location>
        <begin position="1"/>
        <end position="20"/>
    </location>
</feature>
<feature type="compositionally biased region" description="Polar residues" evidence="1">
    <location>
        <begin position="1"/>
        <end position="19"/>
    </location>
</feature>
<dbReference type="HOGENOM" id="CLU_1230702_0_0_1"/>
<evidence type="ECO:0000259" key="2">
    <source>
        <dbReference type="PROSITE" id="PS00036"/>
    </source>
</evidence>
<dbReference type="CDD" id="cd14688">
    <property type="entry name" value="bZIP_YAP"/>
    <property type="match status" value="1"/>
</dbReference>
<dbReference type="PANTHER" id="PTHR39607:SF1">
    <property type="entry name" value="B-ZIP TRANSCRIPTION FACTOR (EUROFUNG)"/>
    <property type="match status" value="1"/>
</dbReference>
<proteinExistence type="predicted"/>
<accession>A0A0B1P7K7</accession>
<dbReference type="OrthoDB" id="3565340at2759"/>
<dbReference type="AlphaFoldDB" id="A0A0B1P7K7"/>
<feature type="region of interest" description="Disordered" evidence="1">
    <location>
        <begin position="30"/>
        <end position="50"/>
    </location>
</feature>
<dbReference type="PANTHER" id="PTHR39607">
    <property type="entry name" value="XANTHOCILLIN BIOSYNTHESIS CLUSTER TRANSCRIPTION FACTOR XANC-RELATED"/>
    <property type="match status" value="1"/>
</dbReference>
<dbReference type="EMBL" id="JNVN01000749">
    <property type="protein sequence ID" value="KHJ34687.1"/>
    <property type="molecule type" value="Genomic_DNA"/>
</dbReference>
<dbReference type="InterPro" id="IPR046347">
    <property type="entry name" value="bZIP_sf"/>
</dbReference>
<evidence type="ECO:0000313" key="3">
    <source>
        <dbReference type="EMBL" id="KHJ34687.1"/>
    </source>
</evidence>
<dbReference type="InterPro" id="IPR052635">
    <property type="entry name" value="Sec_Metab_Biosynth_Reg"/>
</dbReference>
<dbReference type="SUPFAM" id="SSF57959">
    <property type="entry name" value="Leucine zipper domain"/>
    <property type="match status" value="1"/>
</dbReference>
<organism evidence="3 4">
    <name type="scientific">Uncinula necator</name>
    <name type="common">Grape powdery mildew</name>
    <dbReference type="NCBI Taxonomy" id="52586"/>
    <lineage>
        <taxon>Eukaryota</taxon>
        <taxon>Fungi</taxon>
        <taxon>Dikarya</taxon>
        <taxon>Ascomycota</taxon>
        <taxon>Pezizomycotina</taxon>
        <taxon>Leotiomycetes</taxon>
        <taxon>Erysiphales</taxon>
        <taxon>Erysiphaceae</taxon>
        <taxon>Erysiphe</taxon>
    </lineage>
</organism>
<name>A0A0B1P7K7_UNCNE</name>
<reference evidence="3 4" key="1">
    <citation type="journal article" date="2014" name="BMC Genomics">
        <title>Adaptive genomic structural variation in the grape powdery mildew pathogen, Erysiphe necator.</title>
        <authorList>
            <person name="Jones L."/>
            <person name="Riaz S."/>
            <person name="Morales-Cruz A."/>
            <person name="Amrine K.C."/>
            <person name="McGuire B."/>
            <person name="Gubler W.D."/>
            <person name="Walker M.A."/>
            <person name="Cantu D."/>
        </authorList>
    </citation>
    <scope>NUCLEOTIDE SEQUENCE [LARGE SCALE GENOMIC DNA]</scope>
    <source>
        <strain evidence="4">c</strain>
    </source>
</reference>
<keyword evidence="4" id="KW-1185">Reference proteome</keyword>
<dbReference type="PROSITE" id="PS00036">
    <property type="entry name" value="BZIP_BASIC"/>
    <property type="match status" value="1"/>
</dbReference>
<sequence>MNIQNNNCIMRNPKPSNTPRLKYNYEKRARSNKLNEGSSAFSSSANPDEDWTKVKDLAERRRIQNRIAQRNYRKKLKLRMWDLERLAKTSGTPSPGQQQVGLQHQNFPQELLLQEYSLNTEGNRQQVPVLEHHHFPMSLGMRQVYPGLCEQNASGYQPQVYVPEEYLYSSYPQAQNTYLLSPRSEGQSISSFDMNFQDFWSHGVTDSYLHGDQNLFASSSSLSQL</sequence>